<feature type="region of interest" description="Disordered" evidence="1">
    <location>
        <begin position="80"/>
        <end position="143"/>
    </location>
</feature>
<keyword evidence="3" id="KW-1185">Reference proteome</keyword>
<sequence length="143" mass="15434">MERDRIGSEMTKSGKIGTGVGDDTGDVVPVCVVNPSATSARGAAKPPACIHIWIYHPPCTGGFVTRIGKLGYAAPMKAPWTRRTEGTRSGQGKAHYVHNRLGTSRATGTECGEDWSTQQRESSSKRIKVRKSKCTRKTSTTEV</sequence>
<feature type="compositionally biased region" description="Basic residues" evidence="1">
    <location>
        <begin position="125"/>
        <end position="136"/>
    </location>
</feature>
<dbReference type="EMBL" id="JBBPFD010000002">
    <property type="protein sequence ID" value="KAK7940601.1"/>
    <property type="molecule type" value="Genomic_DNA"/>
</dbReference>
<evidence type="ECO:0000256" key="1">
    <source>
        <dbReference type="SAM" id="MobiDB-lite"/>
    </source>
</evidence>
<accession>A0AAW0PY37</accession>
<protein>
    <submittedName>
        <fullName evidence="2">Uncharacterized protein</fullName>
    </submittedName>
</protein>
<dbReference type="AlphaFoldDB" id="A0AAW0PY37"/>
<organism evidence="2 3">
    <name type="scientific">Mugilogobius chulae</name>
    <name type="common">yellowstripe goby</name>
    <dbReference type="NCBI Taxonomy" id="88201"/>
    <lineage>
        <taxon>Eukaryota</taxon>
        <taxon>Metazoa</taxon>
        <taxon>Chordata</taxon>
        <taxon>Craniata</taxon>
        <taxon>Vertebrata</taxon>
        <taxon>Euteleostomi</taxon>
        <taxon>Actinopterygii</taxon>
        <taxon>Neopterygii</taxon>
        <taxon>Teleostei</taxon>
        <taxon>Neoteleostei</taxon>
        <taxon>Acanthomorphata</taxon>
        <taxon>Gobiaria</taxon>
        <taxon>Gobiiformes</taxon>
        <taxon>Gobioidei</taxon>
        <taxon>Gobiidae</taxon>
        <taxon>Gobionellinae</taxon>
        <taxon>Mugilogobius</taxon>
    </lineage>
</organism>
<feature type="region of interest" description="Disordered" evidence="1">
    <location>
        <begin position="1"/>
        <end position="20"/>
    </location>
</feature>
<reference evidence="3" key="1">
    <citation type="submission" date="2024-04" db="EMBL/GenBank/DDBJ databases">
        <title>Salinicola lusitanus LLJ914,a marine bacterium isolated from the Okinawa Trough.</title>
        <authorList>
            <person name="Li J."/>
        </authorList>
    </citation>
    <scope>NUCLEOTIDE SEQUENCE [LARGE SCALE GENOMIC DNA]</scope>
</reference>
<name>A0AAW0PY37_9GOBI</name>
<gene>
    <name evidence="2" type="ORF">WMY93_003927</name>
</gene>
<proteinExistence type="predicted"/>
<evidence type="ECO:0000313" key="2">
    <source>
        <dbReference type="EMBL" id="KAK7940601.1"/>
    </source>
</evidence>
<comment type="caution">
    <text evidence="2">The sequence shown here is derived from an EMBL/GenBank/DDBJ whole genome shotgun (WGS) entry which is preliminary data.</text>
</comment>
<evidence type="ECO:0000313" key="3">
    <source>
        <dbReference type="Proteomes" id="UP001460270"/>
    </source>
</evidence>
<dbReference type="Proteomes" id="UP001460270">
    <property type="component" value="Unassembled WGS sequence"/>
</dbReference>